<dbReference type="Pfam" id="PF20238">
    <property type="entry name" value="BIM1-like_dom"/>
    <property type="match status" value="1"/>
</dbReference>
<dbReference type="OrthoDB" id="2587363at2759"/>
<dbReference type="GO" id="GO:0005886">
    <property type="term" value="C:plasma membrane"/>
    <property type="evidence" value="ECO:0007669"/>
    <property type="project" value="UniProtKB-SubCell"/>
</dbReference>
<dbReference type="InterPro" id="IPR046936">
    <property type="entry name" value="BIM1-like"/>
</dbReference>
<keyword evidence="2" id="KW-1003">Cell membrane</keyword>
<dbReference type="STRING" id="341454.A0A4S2MRT4"/>
<evidence type="ECO:0000256" key="1">
    <source>
        <dbReference type="ARBA" id="ARBA00004609"/>
    </source>
</evidence>
<dbReference type="InParanoid" id="A0A4S2MRT4"/>
<dbReference type="Proteomes" id="UP000298138">
    <property type="component" value="Unassembled WGS sequence"/>
</dbReference>
<dbReference type="AlphaFoldDB" id="A0A4S2MRT4"/>
<feature type="domain" description="Copper acquisition factor BIM1-like" evidence="9">
    <location>
        <begin position="38"/>
        <end position="181"/>
    </location>
</feature>
<evidence type="ECO:0000313" key="11">
    <source>
        <dbReference type="Proteomes" id="UP000298138"/>
    </source>
</evidence>
<feature type="chain" id="PRO_5020721418" description="Copper acquisition factor BIM1-like domain-containing protein" evidence="8">
    <location>
        <begin position="23"/>
        <end position="213"/>
    </location>
</feature>
<sequence length="213" mass="23151">MHFATTTSLLLTALTTLTTAIALPNPQSAHGDGAENEQGPVSFLWPHDRAWKDEDDNTGPCGSRQLANENRTDFPLMNGAVALTILDDAADVFLRISYKENPIAQSDFVSLSADIESLDAGHQCYNHFTIPRDVEAGDVATLQLEYRAEDDGKIVSHYACADITFVPNSQFTKSIPCFNVTSEEFVEKKDEESAAVGVRVQGVLMGAVMAARL</sequence>
<evidence type="ECO:0000256" key="8">
    <source>
        <dbReference type="SAM" id="SignalP"/>
    </source>
</evidence>
<protein>
    <recommendedName>
        <fullName evidence="9">Copper acquisition factor BIM1-like domain-containing protein</fullName>
    </recommendedName>
</protein>
<gene>
    <name evidence="10" type="ORF">EX30DRAFT_398112</name>
</gene>
<dbReference type="PANTHER" id="PTHR34992:SF5">
    <property type="entry name" value="ANCHORED PROTEIN, PUTATIVE (AFU_ORTHOLOGUE AFUA_6G02800)-RELATED"/>
    <property type="match status" value="1"/>
</dbReference>
<name>A0A4S2MRT4_9PEZI</name>
<keyword evidence="6" id="KW-0325">Glycoprotein</keyword>
<keyword evidence="11" id="KW-1185">Reference proteome</keyword>
<evidence type="ECO:0000313" key="10">
    <source>
        <dbReference type="EMBL" id="TGZ78028.1"/>
    </source>
</evidence>
<evidence type="ECO:0000256" key="5">
    <source>
        <dbReference type="ARBA" id="ARBA00023136"/>
    </source>
</evidence>
<dbReference type="InterPro" id="IPR046530">
    <property type="entry name" value="BIM1-like_dom"/>
</dbReference>
<proteinExistence type="predicted"/>
<dbReference type="CDD" id="cd21176">
    <property type="entry name" value="LPMO_auxiliary-like"/>
    <property type="match status" value="1"/>
</dbReference>
<evidence type="ECO:0000256" key="7">
    <source>
        <dbReference type="ARBA" id="ARBA00023288"/>
    </source>
</evidence>
<organism evidence="10 11">
    <name type="scientific">Ascodesmis nigricans</name>
    <dbReference type="NCBI Taxonomy" id="341454"/>
    <lineage>
        <taxon>Eukaryota</taxon>
        <taxon>Fungi</taxon>
        <taxon>Dikarya</taxon>
        <taxon>Ascomycota</taxon>
        <taxon>Pezizomycotina</taxon>
        <taxon>Pezizomycetes</taxon>
        <taxon>Pezizales</taxon>
        <taxon>Ascodesmidaceae</taxon>
        <taxon>Ascodesmis</taxon>
    </lineage>
</organism>
<comment type="subcellular location">
    <subcellularLocation>
        <location evidence="1">Cell membrane</location>
        <topology evidence="1">Lipid-anchor</topology>
        <topology evidence="1">GPI-anchor</topology>
    </subcellularLocation>
</comment>
<keyword evidence="3" id="KW-0336">GPI-anchor</keyword>
<evidence type="ECO:0000256" key="4">
    <source>
        <dbReference type="ARBA" id="ARBA00022729"/>
    </source>
</evidence>
<keyword evidence="5" id="KW-0472">Membrane</keyword>
<feature type="signal peptide" evidence="8">
    <location>
        <begin position="1"/>
        <end position="22"/>
    </location>
</feature>
<dbReference type="EMBL" id="ML220146">
    <property type="protein sequence ID" value="TGZ78028.1"/>
    <property type="molecule type" value="Genomic_DNA"/>
</dbReference>
<accession>A0A4S2MRT4</accession>
<dbReference type="GO" id="GO:0098552">
    <property type="term" value="C:side of membrane"/>
    <property type="evidence" value="ECO:0007669"/>
    <property type="project" value="UniProtKB-KW"/>
</dbReference>
<evidence type="ECO:0000256" key="3">
    <source>
        <dbReference type="ARBA" id="ARBA00022622"/>
    </source>
</evidence>
<reference evidence="10 11" key="1">
    <citation type="submission" date="2019-04" db="EMBL/GenBank/DDBJ databases">
        <title>Comparative genomics and transcriptomics to analyze fruiting body development in filamentous ascomycetes.</title>
        <authorList>
            <consortium name="DOE Joint Genome Institute"/>
            <person name="Lutkenhaus R."/>
            <person name="Traeger S."/>
            <person name="Breuer J."/>
            <person name="Kuo A."/>
            <person name="Lipzen A."/>
            <person name="Pangilinan J."/>
            <person name="Dilworth D."/>
            <person name="Sandor L."/>
            <person name="Poggeler S."/>
            <person name="Barry K."/>
            <person name="Grigoriev I.V."/>
            <person name="Nowrousian M."/>
        </authorList>
    </citation>
    <scope>NUCLEOTIDE SEQUENCE [LARGE SCALE GENOMIC DNA]</scope>
    <source>
        <strain evidence="10 11">CBS 389.68</strain>
    </source>
</reference>
<keyword evidence="4 8" id="KW-0732">Signal</keyword>
<keyword evidence="7" id="KW-0449">Lipoprotein</keyword>
<evidence type="ECO:0000259" key="9">
    <source>
        <dbReference type="Pfam" id="PF20238"/>
    </source>
</evidence>
<evidence type="ECO:0000256" key="6">
    <source>
        <dbReference type="ARBA" id="ARBA00023180"/>
    </source>
</evidence>
<dbReference type="PANTHER" id="PTHR34992">
    <property type="entry name" value="HYPHAL ANASTAMOSIS-7 PROTEIN"/>
    <property type="match status" value="1"/>
</dbReference>
<evidence type="ECO:0000256" key="2">
    <source>
        <dbReference type="ARBA" id="ARBA00022475"/>
    </source>
</evidence>